<evidence type="ECO:0000256" key="1">
    <source>
        <dbReference type="SAM" id="Phobius"/>
    </source>
</evidence>
<dbReference type="EMBL" id="VOQF01000001">
    <property type="protein sequence ID" value="TXC92896.1"/>
    <property type="molecule type" value="Genomic_DNA"/>
</dbReference>
<keyword evidence="1" id="KW-1133">Transmembrane helix</keyword>
<gene>
    <name evidence="2" type="ORF">FS935_01505</name>
</gene>
<reference evidence="2 3" key="1">
    <citation type="journal article" date="2005" name="Int. J. Syst. Evol. Microbiol.">
        <title>Bacillus litoralis sp. nov., isolated from a tidal flat of the Yellow Sea in Korea.</title>
        <authorList>
            <person name="Yoon J.H."/>
            <person name="Oh T.K."/>
        </authorList>
    </citation>
    <scope>NUCLEOTIDE SEQUENCE [LARGE SCALE GENOMIC DNA]</scope>
    <source>
        <strain evidence="2 3">SW-211</strain>
    </source>
</reference>
<keyword evidence="1" id="KW-0472">Membrane</keyword>
<dbReference type="RefSeq" id="WP_158638498.1">
    <property type="nucleotide sequence ID" value="NZ_VOQF01000001.1"/>
</dbReference>
<accession>A0A5C6W4N5</accession>
<evidence type="ECO:0000313" key="3">
    <source>
        <dbReference type="Proteomes" id="UP000321363"/>
    </source>
</evidence>
<keyword evidence="3" id="KW-1185">Reference proteome</keyword>
<keyword evidence="1" id="KW-0812">Transmembrane</keyword>
<dbReference type="Proteomes" id="UP000321363">
    <property type="component" value="Unassembled WGS sequence"/>
</dbReference>
<organism evidence="2 3">
    <name type="scientific">Metabacillus litoralis</name>
    <dbReference type="NCBI Taxonomy" id="152268"/>
    <lineage>
        <taxon>Bacteria</taxon>
        <taxon>Bacillati</taxon>
        <taxon>Bacillota</taxon>
        <taxon>Bacilli</taxon>
        <taxon>Bacillales</taxon>
        <taxon>Bacillaceae</taxon>
        <taxon>Metabacillus</taxon>
    </lineage>
</organism>
<dbReference type="OrthoDB" id="2637224at2"/>
<protein>
    <submittedName>
        <fullName evidence="2">Uncharacterized protein</fullName>
    </submittedName>
</protein>
<comment type="caution">
    <text evidence="2">The sequence shown here is derived from an EMBL/GenBank/DDBJ whole genome shotgun (WGS) entry which is preliminary data.</text>
</comment>
<feature type="transmembrane region" description="Helical" evidence="1">
    <location>
        <begin position="38"/>
        <end position="56"/>
    </location>
</feature>
<sequence length="94" mass="11386">MLDEINWENIIIHFVFLWLIALFIAYIKKTYLAVKIKYYFTIAAIVLVFLNVLHFIGYEFYIIFSLIEWATKFILPWVALYWVVRLIKVFEAKS</sequence>
<name>A0A5C6W4N5_9BACI</name>
<feature type="transmembrane region" description="Helical" evidence="1">
    <location>
        <begin position="62"/>
        <end position="84"/>
    </location>
</feature>
<proteinExistence type="predicted"/>
<dbReference type="AlphaFoldDB" id="A0A5C6W4N5"/>
<feature type="transmembrane region" description="Helical" evidence="1">
    <location>
        <begin position="6"/>
        <end position="26"/>
    </location>
</feature>
<evidence type="ECO:0000313" key="2">
    <source>
        <dbReference type="EMBL" id="TXC92896.1"/>
    </source>
</evidence>